<keyword evidence="4" id="KW-1185">Reference proteome</keyword>
<name>A0A6A4FRW7_9STRA</name>
<organism evidence="3 4">
    <name type="scientific">Phytophthora rubi</name>
    <dbReference type="NCBI Taxonomy" id="129364"/>
    <lineage>
        <taxon>Eukaryota</taxon>
        <taxon>Sar</taxon>
        <taxon>Stramenopiles</taxon>
        <taxon>Oomycota</taxon>
        <taxon>Peronosporomycetes</taxon>
        <taxon>Peronosporales</taxon>
        <taxon>Peronosporaceae</taxon>
        <taxon>Phytophthora</taxon>
    </lineage>
</organism>
<evidence type="ECO:0000256" key="2">
    <source>
        <dbReference type="SAM" id="Phobius"/>
    </source>
</evidence>
<keyword evidence="2" id="KW-1133">Transmembrane helix</keyword>
<keyword evidence="2" id="KW-0472">Membrane</keyword>
<protein>
    <submittedName>
        <fullName evidence="3">Uncharacterized protein</fullName>
    </submittedName>
</protein>
<sequence>MSVAMVLSIVIPVVVSVLVVALLFKFVPVLHEAFSSLRTHREHEKTRERIDLEVGGVLMSPEPYHMTWLTPDSKPLAETPKAATYPGLRVIGRPPRSPRVVPHSNGLQSTEARNTSRGTTAALSCRDPYCSAPSHSHKALWPLSVNSSCINVNELVFAST</sequence>
<feature type="compositionally biased region" description="Low complexity" evidence="1">
    <location>
        <begin position="89"/>
        <end position="102"/>
    </location>
</feature>
<evidence type="ECO:0000256" key="1">
    <source>
        <dbReference type="SAM" id="MobiDB-lite"/>
    </source>
</evidence>
<feature type="region of interest" description="Disordered" evidence="1">
    <location>
        <begin position="87"/>
        <end position="119"/>
    </location>
</feature>
<comment type="caution">
    <text evidence="3">The sequence shown here is derived from an EMBL/GenBank/DDBJ whole genome shotgun (WGS) entry which is preliminary data.</text>
</comment>
<keyword evidence="2" id="KW-0812">Transmembrane</keyword>
<proteinExistence type="predicted"/>
<dbReference type="Proteomes" id="UP000434957">
    <property type="component" value="Unassembled WGS sequence"/>
</dbReference>
<accession>A0A6A4FRW7</accession>
<gene>
    <name evidence="3" type="ORF">PR003_g5616</name>
</gene>
<feature type="compositionally biased region" description="Polar residues" evidence="1">
    <location>
        <begin position="105"/>
        <end position="119"/>
    </location>
</feature>
<evidence type="ECO:0000313" key="3">
    <source>
        <dbReference type="EMBL" id="KAE9349937.1"/>
    </source>
</evidence>
<evidence type="ECO:0000313" key="4">
    <source>
        <dbReference type="Proteomes" id="UP000434957"/>
    </source>
</evidence>
<reference evidence="3 4" key="1">
    <citation type="submission" date="2018-08" db="EMBL/GenBank/DDBJ databases">
        <title>Genomic investigation of the strawberry pathogen Phytophthora fragariae indicates pathogenicity is determined by transcriptional variation in three key races.</title>
        <authorList>
            <person name="Adams T.M."/>
            <person name="Armitage A.D."/>
            <person name="Sobczyk M.K."/>
            <person name="Bates H.J."/>
            <person name="Dunwell J.M."/>
            <person name="Nellist C.F."/>
            <person name="Harrison R.J."/>
        </authorList>
    </citation>
    <scope>NUCLEOTIDE SEQUENCE [LARGE SCALE GENOMIC DNA]</scope>
    <source>
        <strain evidence="3 4">SCRP333</strain>
    </source>
</reference>
<feature type="transmembrane region" description="Helical" evidence="2">
    <location>
        <begin position="6"/>
        <end position="27"/>
    </location>
</feature>
<dbReference type="AlphaFoldDB" id="A0A6A4FRW7"/>
<dbReference type="EMBL" id="QXFT01000236">
    <property type="protein sequence ID" value="KAE9349937.1"/>
    <property type="molecule type" value="Genomic_DNA"/>
</dbReference>